<dbReference type="EMBL" id="BKCJ010024394">
    <property type="protein sequence ID" value="GEV46836.1"/>
    <property type="molecule type" value="Genomic_DNA"/>
</dbReference>
<dbReference type="AlphaFoldDB" id="A0A699GN66"/>
<dbReference type="SUPFAM" id="SSF50630">
    <property type="entry name" value="Acid proteases"/>
    <property type="match status" value="1"/>
</dbReference>
<organism evidence="2">
    <name type="scientific">Tanacetum cinerariifolium</name>
    <name type="common">Dalmatian daisy</name>
    <name type="synonym">Chrysanthemum cinerariifolium</name>
    <dbReference type="NCBI Taxonomy" id="118510"/>
    <lineage>
        <taxon>Eukaryota</taxon>
        <taxon>Viridiplantae</taxon>
        <taxon>Streptophyta</taxon>
        <taxon>Embryophyta</taxon>
        <taxon>Tracheophyta</taxon>
        <taxon>Spermatophyta</taxon>
        <taxon>Magnoliopsida</taxon>
        <taxon>eudicotyledons</taxon>
        <taxon>Gunneridae</taxon>
        <taxon>Pentapetalae</taxon>
        <taxon>asterids</taxon>
        <taxon>campanulids</taxon>
        <taxon>Asterales</taxon>
        <taxon>Asteraceae</taxon>
        <taxon>Asteroideae</taxon>
        <taxon>Anthemideae</taxon>
        <taxon>Anthemidinae</taxon>
        <taxon>Tanacetum</taxon>
    </lineage>
</organism>
<dbReference type="Gene3D" id="4.10.60.10">
    <property type="entry name" value="Zinc finger, CCHC-type"/>
    <property type="match status" value="1"/>
</dbReference>
<feature type="compositionally biased region" description="Polar residues" evidence="1">
    <location>
        <begin position="1"/>
        <end position="20"/>
    </location>
</feature>
<dbReference type="InterPro" id="IPR001969">
    <property type="entry name" value="Aspartic_peptidase_AS"/>
</dbReference>
<evidence type="ECO:0000313" key="2">
    <source>
        <dbReference type="EMBL" id="GEV46836.1"/>
    </source>
</evidence>
<dbReference type="PANTHER" id="PTHR15503:SF45">
    <property type="entry name" value="RNA-DIRECTED DNA POLYMERASE HOMOLOG"/>
    <property type="match status" value="1"/>
</dbReference>
<feature type="compositionally biased region" description="Basic and acidic residues" evidence="1">
    <location>
        <begin position="98"/>
        <end position="107"/>
    </location>
</feature>
<dbReference type="CDD" id="cd00303">
    <property type="entry name" value="retropepsin_like"/>
    <property type="match status" value="1"/>
</dbReference>
<sequence length="721" mass="80437">MSSSESHATVTYTSISSDSNLPPYGFHLIDLDEFEAQQSSEQAPPSPDYVPGLEYPEYVAASDDEIPIKDHPLPADASPTALSPCYIVDSDIEEDPKEDLVDYPIDRGDDDDQEEESSEDDDDDEEKEASKEEEDEEHLASADSVALRVIDLVPSAEETEPFKIDESDATPPPQIIVPISMTRLHRARITVRPHTLTSPSAEALIAEAASPLHVPSPPLLLLATDHMIDIPKADMPSRKRLCLTNLASSIRAYESRVMTIIEEVNEKKMPPKKTTTPVSDATIKQLIAQGVADVLAEHEANRNSRNGDDNHDLESGRKNDDRQVFPRSEIKKLEIEIWNLKVKGTNVCDGIQAKKIQDAIVFATELMDQKICTFADRQAENKRKLYDNTKNNQTQQQPFKKQNVAKAYIVGPGDNKEYGGSLPLCPKCNYHHKGQCALRYNNFKKVGHLACDCRSPVANVNDNNQRNSRVNQRVLTCLECGVQGLYKKDCPKLKNNNRENQAGNAGAQARAYAAGNAGKNSESNVVTGTFLINNRYASILFDTGADRSFVSTAFSSQIDIVPTTLDHDYDVVLADNKIIVVNVIIRGCTLNFLNHPFNIDLMPVELGSFDFINGMDWLSMYHVVTVCDEKIVRIPFGNEILVFCGDGSKNRNESRLNIISYAKTQKYLLKGCHVFLAYVTTKKADDKSEEKRLKYVPIVRDFPEVFPKDFLGIPPTRQVEF</sequence>
<dbReference type="InterPro" id="IPR032567">
    <property type="entry name" value="RTL1-rel"/>
</dbReference>
<evidence type="ECO:0008006" key="3">
    <source>
        <dbReference type="Google" id="ProtNLM"/>
    </source>
</evidence>
<dbReference type="PANTHER" id="PTHR15503">
    <property type="entry name" value="LDOC1 RELATED"/>
    <property type="match status" value="1"/>
</dbReference>
<reference evidence="2" key="1">
    <citation type="journal article" date="2019" name="Sci. Rep.">
        <title>Draft genome of Tanacetum cinerariifolium, the natural source of mosquito coil.</title>
        <authorList>
            <person name="Yamashiro T."/>
            <person name="Shiraishi A."/>
            <person name="Satake H."/>
            <person name="Nakayama K."/>
        </authorList>
    </citation>
    <scope>NUCLEOTIDE SEQUENCE</scope>
</reference>
<name>A0A699GN66_TANCI</name>
<dbReference type="PROSITE" id="PS00141">
    <property type="entry name" value="ASP_PROTEASE"/>
    <property type="match status" value="1"/>
</dbReference>
<feature type="compositionally biased region" description="Acidic residues" evidence="1">
    <location>
        <begin position="108"/>
        <end position="137"/>
    </location>
</feature>
<proteinExistence type="predicted"/>
<dbReference type="Pfam" id="PF08284">
    <property type="entry name" value="RVP_2"/>
    <property type="match status" value="1"/>
</dbReference>
<comment type="caution">
    <text evidence="2">The sequence shown here is derived from an EMBL/GenBank/DDBJ whole genome shotgun (WGS) entry which is preliminary data.</text>
</comment>
<feature type="region of interest" description="Disordered" evidence="1">
    <location>
        <begin position="1"/>
        <end position="145"/>
    </location>
</feature>
<feature type="region of interest" description="Disordered" evidence="1">
    <location>
        <begin position="300"/>
        <end position="323"/>
    </location>
</feature>
<dbReference type="Gene3D" id="2.40.70.10">
    <property type="entry name" value="Acid Proteases"/>
    <property type="match status" value="1"/>
</dbReference>
<evidence type="ECO:0000256" key="1">
    <source>
        <dbReference type="SAM" id="MobiDB-lite"/>
    </source>
</evidence>
<protein>
    <recommendedName>
        <fullName evidence="3">Reverse transcriptase domain-containing protein</fullName>
    </recommendedName>
</protein>
<dbReference type="GO" id="GO:0006508">
    <property type="term" value="P:proteolysis"/>
    <property type="evidence" value="ECO:0007669"/>
    <property type="project" value="InterPro"/>
</dbReference>
<dbReference type="GO" id="GO:0004190">
    <property type="term" value="F:aspartic-type endopeptidase activity"/>
    <property type="evidence" value="ECO:0007669"/>
    <property type="project" value="InterPro"/>
</dbReference>
<dbReference type="InterPro" id="IPR021109">
    <property type="entry name" value="Peptidase_aspartic_dom_sf"/>
</dbReference>
<gene>
    <name evidence="2" type="ORF">Tci_118813</name>
</gene>
<accession>A0A699GN66</accession>